<evidence type="ECO:0000256" key="4">
    <source>
        <dbReference type="ARBA" id="ARBA00022679"/>
    </source>
</evidence>
<evidence type="ECO:0000256" key="5">
    <source>
        <dbReference type="ARBA" id="ARBA00022691"/>
    </source>
</evidence>
<organism evidence="8 9">
    <name type="scientific">Thiocapsa rosea</name>
    <dbReference type="NCBI Taxonomy" id="69360"/>
    <lineage>
        <taxon>Bacteria</taxon>
        <taxon>Pseudomonadati</taxon>
        <taxon>Pseudomonadota</taxon>
        <taxon>Gammaproteobacteria</taxon>
        <taxon>Chromatiales</taxon>
        <taxon>Chromatiaceae</taxon>
        <taxon>Thiocapsa</taxon>
    </lineage>
</organism>
<comment type="catalytic activity">
    <reaction evidence="6">
        <text>a 2'-deoxyadenosine in DNA + S-adenosyl-L-methionine = an N(6)-methyl-2'-deoxyadenosine in DNA + S-adenosyl-L-homocysteine + H(+)</text>
        <dbReference type="Rhea" id="RHEA:15197"/>
        <dbReference type="Rhea" id="RHEA-COMP:12418"/>
        <dbReference type="Rhea" id="RHEA-COMP:12419"/>
        <dbReference type="ChEBI" id="CHEBI:15378"/>
        <dbReference type="ChEBI" id="CHEBI:57856"/>
        <dbReference type="ChEBI" id="CHEBI:59789"/>
        <dbReference type="ChEBI" id="CHEBI:90615"/>
        <dbReference type="ChEBI" id="CHEBI:90616"/>
        <dbReference type="EC" id="2.1.1.72"/>
    </reaction>
</comment>
<dbReference type="GO" id="GO:0003677">
    <property type="term" value="F:DNA binding"/>
    <property type="evidence" value="ECO:0007669"/>
    <property type="project" value="InterPro"/>
</dbReference>
<dbReference type="EC" id="2.1.1.72" evidence="2"/>
<dbReference type="AlphaFoldDB" id="A0A495VEW3"/>
<dbReference type="GO" id="GO:0032259">
    <property type="term" value="P:methylation"/>
    <property type="evidence" value="ECO:0007669"/>
    <property type="project" value="UniProtKB-KW"/>
</dbReference>
<dbReference type="PRINTS" id="PR00506">
    <property type="entry name" value="D21N6MTFRASE"/>
</dbReference>
<evidence type="ECO:0000313" key="9">
    <source>
        <dbReference type="Proteomes" id="UP000274556"/>
    </source>
</evidence>
<dbReference type="Proteomes" id="UP000274556">
    <property type="component" value="Unassembled WGS sequence"/>
</dbReference>
<feature type="domain" description="DNA methylase N-4/N-6" evidence="7">
    <location>
        <begin position="69"/>
        <end position="366"/>
    </location>
</feature>
<keyword evidence="9" id="KW-1185">Reference proteome</keyword>
<evidence type="ECO:0000313" key="8">
    <source>
        <dbReference type="EMBL" id="RKT46368.1"/>
    </source>
</evidence>
<comment type="caution">
    <text evidence="8">The sequence shown here is derived from an EMBL/GenBank/DDBJ whole genome shotgun (WGS) entry which is preliminary data.</text>
</comment>
<proteinExistence type="inferred from homology"/>
<evidence type="ECO:0000256" key="3">
    <source>
        <dbReference type="ARBA" id="ARBA00022603"/>
    </source>
</evidence>
<comment type="similarity">
    <text evidence="1">Belongs to the N(4)/N(6)-methyltransferase family.</text>
</comment>
<dbReference type="PIRSF" id="PIRSF015855">
    <property type="entry name" value="TypeIII_Mtase_mKpnI"/>
    <property type="match status" value="1"/>
</dbReference>
<dbReference type="PROSITE" id="PS00092">
    <property type="entry name" value="N6_MTASE"/>
    <property type="match status" value="1"/>
</dbReference>
<sequence length="544" mass="62543">MADPKKLELTWIGKENRPRLEPRILLEDPARSYLSKHRMTDHDIFDNRLIFGDNLLALKALESEFAGKVKCVFIDPPYNTGSAFTHYDDGLEHSIWLSLMRDRLESIRRLLSDDGSLWITIDDNECHYLKVLCDEAFGRNNFVSNVVWQKTLTRRNDARALSTAHDHVLVYSKSFDRFFVNKLDSSDKQRATYQNRDNDPRGNWLAVPFHAPNIRPNLTYEIITPSGRSLWPPKGRCWSTTRERFEELVADNRIYFGLDGNGMAQRKKFWNESENKMVPWTWWGYEEAGDNREANREAKEISELAGIESKFDTPKPEKLLKRILEIASNPGDLILDSFAGSGTTGAVAHKMGRRWIMVELGEHCHTHIIPRLKKVIDGEDPGGISKAVDWKGGGGFRYYRLAPSLLEKDTWGNWVINRDYNATMLAEALCKLEGFIYAPSDTLYWQHGYSTESDFIYITTANLNHEQLEQLSDEVGPERSLLVLCTAFRARTDLYSNLTVKKIPRQVLSRCEWGRDDYSLRVENLPSAPVAPGQLELFGEKESR</sequence>
<dbReference type="GO" id="GO:0009007">
    <property type="term" value="F:site-specific DNA-methyltransferase (adenine-specific) activity"/>
    <property type="evidence" value="ECO:0007669"/>
    <property type="project" value="UniProtKB-EC"/>
</dbReference>
<gene>
    <name evidence="8" type="ORF">BDD21_3879</name>
</gene>
<dbReference type="InterPro" id="IPR002941">
    <property type="entry name" value="DNA_methylase_N4/N6"/>
</dbReference>
<dbReference type="OrthoDB" id="9816043at2"/>
<dbReference type="RefSeq" id="WP_120798499.1">
    <property type="nucleotide sequence ID" value="NZ_RBXL01000001.1"/>
</dbReference>
<evidence type="ECO:0000256" key="6">
    <source>
        <dbReference type="ARBA" id="ARBA00047942"/>
    </source>
</evidence>
<protein>
    <recommendedName>
        <fullName evidence="2">site-specific DNA-methyltransferase (adenine-specific)</fullName>
        <ecNumber evidence="2">2.1.1.72</ecNumber>
    </recommendedName>
</protein>
<dbReference type="InterPro" id="IPR029063">
    <property type="entry name" value="SAM-dependent_MTases_sf"/>
</dbReference>
<keyword evidence="3 8" id="KW-0489">Methyltransferase</keyword>
<accession>A0A495VEW3</accession>
<dbReference type="Pfam" id="PF01555">
    <property type="entry name" value="N6_N4_Mtase"/>
    <property type="match status" value="1"/>
</dbReference>
<keyword evidence="4 8" id="KW-0808">Transferase</keyword>
<keyword evidence="5" id="KW-0949">S-adenosyl-L-methionine</keyword>
<evidence type="ECO:0000259" key="7">
    <source>
        <dbReference type="Pfam" id="PF01555"/>
    </source>
</evidence>
<reference evidence="8 9" key="1">
    <citation type="submission" date="2018-10" db="EMBL/GenBank/DDBJ databases">
        <title>Genomic Encyclopedia of Archaeal and Bacterial Type Strains, Phase II (KMG-II): from individual species to whole genera.</title>
        <authorList>
            <person name="Goeker M."/>
        </authorList>
    </citation>
    <scope>NUCLEOTIDE SEQUENCE [LARGE SCALE GENOMIC DNA]</scope>
    <source>
        <strain evidence="8 9">DSM 235</strain>
    </source>
</reference>
<dbReference type="InterPro" id="IPR002052">
    <property type="entry name" value="DNA_methylase_N6_adenine_CS"/>
</dbReference>
<dbReference type="SUPFAM" id="SSF53335">
    <property type="entry name" value="S-adenosyl-L-methionine-dependent methyltransferases"/>
    <property type="match status" value="1"/>
</dbReference>
<dbReference type="GO" id="GO:0008170">
    <property type="term" value="F:N-methyltransferase activity"/>
    <property type="evidence" value="ECO:0007669"/>
    <property type="project" value="InterPro"/>
</dbReference>
<dbReference type="Gene3D" id="3.40.50.150">
    <property type="entry name" value="Vaccinia Virus protein VP39"/>
    <property type="match status" value="1"/>
</dbReference>
<dbReference type="EMBL" id="RBXL01000001">
    <property type="protein sequence ID" value="RKT46368.1"/>
    <property type="molecule type" value="Genomic_DNA"/>
</dbReference>
<evidence type="ECO:0000256" key="2">
    <source>
        <dbReference type="ARBA" id="ARBA00011900"/>
    </source>
</evidence>
<evidence type="ECO:0000256" key="1">
    <source>
        <dbReference type="ARBA" id="ARBA00006594"/>
    </source>
</evidence>
<name>A0A495VEW3_9GAMM</name>
<dbReference type="InterPro" id="IPR002295">
    <property type="entry name" value="N4/N6-MTase_EcoPI_Mod-like"/>
</dbReference>